<comment type="caution">
    <text evidence="3">The sequence shown here is derived from an EMBL/GenBank/DDBJ whole genome shotgun (WGS) entry which is preliminary data.</text>
</comment>
<reference evidence="3 4" key="1">
    <citation type="journal article" date="2019" name="New Phytol.">
        <title>Comparative genomics reveals unique wood-decay strategies and fruiting body development in the Schizophyllaceae.</title>
        <authorList>
            <person name="Almasi E."/>
            <person name="Sahu N."/>
            <person name="Krizsan K."/>
            <person name="Balint B."/>
            <person name="Kovacs G.M."/>
            <person name="Kiss B."/>
            <person name="Cseklye J."/>
            <person name="Drula E."/>
            <person name="Henrissat B."/>
            <person name="Nagy I."/>
            <person name="Chovatia M."/>
            <person name="Adam C."/>
            <person name="LaButti K."/>
            <person name="Lipzen A."/>
            <person name="Riley R."/>
            <person name="Grigoriev I.V."/>
            <person name="Nagy L.G."/>
        </authorList>
    </citation>
    <scope>NUCLEOTIDE SEQUENCE [LARGE SCALE GENOMIC DNA]</scope>
    <source>
        <strain evidence="3 4">NL-1724</strain>
    </source>
</reference>
<dbReference type="Pfam" id="PF12449">
    <property type="entry name" value="DUF3684"/>
    <property type="match status" value="1"/>
</dbReference>
<evidence type="ECO:0000313" key="4">
    <source>
        <dbReference type="Proteomes" id="UP000320762"/>
    </source>
</evidence>
<dbReference type="PANTHER" id="PTHR47839:SF1">
    <property type="entry name" value="DOMAIN PROTEIN, PUTATIVE (AFU_ORTHOLOGUE AFUA_6G04830)-RELATED"/>
    <property type="match status" value="1"/>
</dbReference>
<sequence>MASRRNELWDQGQDEAVQVNQRALIDKVLARYSGEFTVFRELLQNSDDAQSKAVEIHFETQDYLSAKSAESAESTAAVDSAGALPDLKKTLVHQWTFKNNGMLFRNEDWDRLKKIAEGNPDEDKIGAFGVGFYSLFSVTEEPFVTSGNNWMGFHWNKDQLLARRGQTEAKGTEAEKWTSFEMPLREATPIPVAFDFTRFLASSITFMTTLSEICVYLDDKRLVRLTKGNGVPKPLSFPKYMNTRGPSRMMTAKQMRSTSVHIKAEVMRWVYTSGTEKPPPRAPPVNKEEKPQGFFKSLFSFAGATATPQSAPLPPPPPPVKKDPRKVEETSVNLSIFTMDMDVTLDRKMTSELYRSMQKNPPKAVKYSLIYTAKDEYDASKKEDDQVASELGSIFQGLRADLDGQGTTKLFIGHATAQTTGLGGHMASRFIPTVERETIDLADRNVAVWNRELLHMGGVLARAAYEVELDTIRDLWQGSGPDPGDELKAWLTARGLHALKFFTFHQSTPSHAVSSLLEAGFFGCTPTKNFPLLSTSGVHADCSVRMPHASYAAFLKQLPTVPDAIVDGAPAMVGVLSMRGIVRDVTFDDVLAELAARPLPEAEMVACMRWWADASKQLDRGRFESVRGQLLGAAVLVQRCGTPEERILPLSTIETYATPRTVILPEGPLPPHLLPGEVSRQFEPLALASAFGWTELSTVEWLEHLCSKAVVGQDTAHDLTANPEWAERVLTTLARAWPSLSTALKGEAIALLREQTCMPTTIGLKKPEQTYFASADIFHDLPVVNFPSGTAVRGNVAKMLQDIGVRKHVELQVIFDRMIKTNQWTIPELVKYFASVQTTLSADEMRKLVSTKAFFAEGQTEKEDGKSARFLAKDLYEPLDVFRQLGLPVIDWGTQVKWRSNSEEAQFLFKLGLRRFPPLAAIINLCASADEKIRENAMKYFLAHFDLRYSKEYDPVNFRDIAFVPAMKGTVEKPTYCLVTPKEVYASVEWIVFGYTVIDPRAPKDIVTKLKIQKQPPTSLLVDLLRRSPPGDESQARVWFSLLASRIADFSNAELVALSTLNMVPVRDKETSVLRRLPPSHCFFGGQSKAQLHSKLFVFVDFGSAANGFLSAIGTKQEPTVEQVAQMLLADPYKFYQLADGPQNFLNELRNIAVNAAMVSSATMTRMKRTNVLLGIQRKPRPAKSKEAELDDEDDWELQYDLKRPEEIVVADDSIALQIFGDQLFTAPQEDILEKFYGALGSRRLSSIVKEDHNFGGEVANYKPALAMKALVLERLPLFLHDHSHARTMRVQLTPENLIVRAFGTLAVTKSLNFGKVRLSNRQDASAVAKRSGYGKVELWVATNAQIDMYEVATSLNRILFESPKAHDALLFMTILSTDLKSLKRRGYNVDRILRQRKADHEAREAQHKATLLSQQHKQDEDSIPSLPGGFAQPAPPKDVKQAMPQAPVPAPSRPSEDSSATIVEKERPESVMEPPQSRPQSTLQKWKNRFTASPLPGSPMETGLMPQPQQPQGPNVTPLSNIDRNIDIAMQGCRAESANVIKNGQEHMERVREALNEGYCDISNQVGDLTQLGTVSSFKVFVTPDVPDKPTFLETKRDAINRFIGVIMPLANVYQLPLSSLHLFMDVSGGVIAFNRNGSIFLNLRYYEAWHDQEVRQGKLTQAFVSNYFTLAHEIAHNLVHPHNAEHEFYFSAICEKYMMSFSQLLARSAV</sequence>
<dbReference type="OrthoDB" id="10031156at2759"/>
<feature type="compositionally biased region" description="Basic and acidic residues" evidence="1">
    <location>
        <begin position="1399"/>
        <end position="1408"/>
    </location>
</feature>
<accession>A0A550CY11</accession>
<dbReference type="EMBL" id="VDMD01000001">
    <property type="protein sequence ID" value="TRM69687.1"/>
    <property type="molecule type" value="Genomic_DNA"/>
</dbReference>
<dbReference type="InterPro" id="IPR036890">
    <property type="entry name" value="HATPase_C_sf"/>
</dbReference>
<dbReference type="Gene3D" id="3.30.565.10">
    <property type="entry name" value="Histidine kinase-like ATPase, C-terminal domain"/>
    <property type="match status" value="1"/>
</dbReference>
<dbReference type="Proteomes" id="UP000320762">
    <property type="component" value="Unassembled WGS sequence"/>
</dbReference>
<evidence type="ECO:0000256" key="1">
    <source>
        <dbReference type="SAM" id="MobiDB-lite"/>
    </source>
</evidence>
<name>A0A550CY11_9AGAR</name>
<dbReference type="SUPFAM" id="SSF55874">
    <property type="entry name" value="ATPase domain of HSP90 chaperone/DNA topoisomerase II/histidine kinase"/>
    <property type="match status" value="1"/>
</dbReference>
<proteinExistence type="predicted"/>
<feature type="domain" description="Sacsin/Nov" evidence="2">
    <location>
        <begin position="24"/>
        <end position="183"/>
    </location>
</feature>
<feature type="region of interest" description="Disordered" evidence="1">
    <location>
        <begin position="1399"/>
        <end position="1516"/>
    </location>
</feature>
<evidence type="ECO:0000259" key="2">
    <source>
        <dbReference type="Pfam" id="PF25794"/>
    </source>
</evidence>
<evidence type="ECO:0000313" key="3">
    <source>
        <dbReference type="EMBL" id="TRM69687.1"/>
    </source>
</evidence>
<feature type="region of interest" description="Disordered" evidence="1">
    <location>
        <begin position="306"/>
        <end position="328"/>
    </location>
</feature>
<dbReference type="Pfam" id="PF25794">
    <property type="entry name" value="SACS"/>
    <property type="match status" value="1"/>
</dbReference>
<dbReference type="NCBIfam" id="NF047352">
    <property type="entry name" value="P_loop_sacsin"/>
    <property type="match status" value="1"/>
</dbReference>
<organism evidence="3 4">
    <name type="scientific">Schizophyllum amplum</name>
    <dbReference type="NCBI Taxonomy" id="97359"/>
    <lineage>
        <taxon>Eukaryota</taxon>
        <taxon>Fungi</taxon>
        <taxon>Dikarya</taxon>
        <taxon>Basidiomycota</taxon>
        <taxon>Agaricomycotina</taxon>
        <taxon>Agaricomycetes</taxon>
        <taxon>Agaricomycetidae</taxon>
        <taxon>Agaricales</taxon>
        <taxon>Schizophyllaceae</taxon>
        <taxon>Schizophyllum</taxon>
    </lineage>
</organism>
<dbReference type="InterPro" id="IPR058210">
    <property type="entry name" value="SACS/Nov_dom"/>
</dbReference>
<dbReference type="PANTHER" id="PTHR47839">
    <property type="entry name" value="DOMAIN PROTEIN, PUTATIVE (AFU_ORTHOLOGUE AFUA_6G04830)-RELATED"/>
    <property type="match status" value="1"/>
</dbReference>
<dbReference type="InterPro" id="IPR022155">
    <property type="entry name" value="DUF3684"/>
</dbReference>
<keyword evidence="4" id="KW-1185">Reference proteome</keyword>
<dbReference type="STRING" id="97359.A0A550CY11"/>
<gene>
    <name evidence="3" type="ORF">BD626DRAFT_474972</name>
</gene>
<dbReference type="InterPro" id="IPR020575">
    <property type="entry name" value="Hsp90_N"/>
</dbReference>
<dbReference type="PRINTS" id="PR00775">
    <property type="entry name" value="HEATSHOCK90"/>
</dbReference>
<protein>
    <recommendedName>
        <fullName evidence="2">Sacsin/Nov domain-containing protein</fullName>
    </recommendedName>
</protein>